<keyword evidence="2" id="KW-1185">Reference proteome</keyword>
<name>A0ABV4WKQ4_9CYAN</name>
<sequence>MKEEYDFSQSVKNPYTKKLKKQVSIRLEEDVVDYFRKLAEETGIPYQTLINLYLQDCVRSQRKLSLEWIPSA</sequence>
<reference evidence="1 2" key="1">
    <citation type="submission" date="2024-09" db="EMBL/GenBank/DDBJ databases">
        <title>Floridaenema gen nov. (Aerosakkonemataceae, Aerosakkonematales ord. nov., Cyanobacteria) from benthic tropical and subtropical fresh waters, with the description of four new species.</title>
        <authorList>
            <person name="Moretto J.A."/>
            <person name="Berthold D.E."/>
            <person name="Lefler F.W."/>
            <person name="Huang I.-S."/>
            <person name="Laughinghouse H. IV."/>
        </authorList>
    </citation>
    <scope>NUCLEOTIDE SEQUENCE [LARGE SCALE GENOMIC DNA]</scope>
    <source>
        <strain evidence="1 2">BLCC-F167</strain>
    </source>
</reference>
<comment type="caution">
    <text evidence="1">The sequence shown here is derived from an EMBL/GenBank/DDBJ whole genome shotgun (WGS) entry which is preliminary data.</text>
</comment>
<protein>
    <submittedName>
        <fullName evidence="1">BrnA antitoxin family protein</fullName>
    </submittedName>
</protein>
<dbReference type="Pfam" id="PF14384">
    <property type="entry name" value="BrnA_antitoxin"/>
    <property type="match status" value="1"/>
</dbReference>
<gene>
    <name evidence="1" type="ORF">ACE1CA_14170</name>
</gene>
<dbReference type="InterPro" id="IPR025528">
    <property type="entry name" value="BrnA_antitoxin"/>
</dbReference>
<dbReference type="EMBL" id="JBHFNT010000117">
    <property type="protein sequence ID" value="MFB2835674.1"/>
    <property type="molecule type" value="Genomic_DNA"/>
</dbReference>
<organism evidence="1 2">
    <name type="scientific">Floridaenema evergladense BLCC-F167</name>
    <dbReference type="NCBI Taxonomy" id="3153639"/>
    <lineage>
        <taxon>Bacteria</taxon>
        <taxon>Bacillati</taxon>
        <taxon>Cyanobacteriota</taxon>
        <taxon>Cyanophyceae</taxon>
        <taxon>Oscillatoriophycideae</taxon>
        <taxon>Aerosakkonematales</taxon>
        <taxon>Aerosakkonemataceae</taxon>
        <taxon>Floridanema</taxon>
        <taxon>Floridanema evergladense</taxon>
    </lineage>
</organism>
<evidence type="ECO:0000313" key="1">
    <source>
        <dbReference type="EMBL" id="MFB2835674.1"/>
    </source>
</evidence>
<dbReference type="Proteomes" id="UP001576780">
    <property type="component" value="Unassembled WGS sequence"/>
</dbReference>
<evidence type="ECO:0000313" key="2">
    <source>
        <dbReference type="Proteomes" id="UP001576780"/>
    </source>
</evidence>
<dbReference type="RefSeq" id="WP_413278083.1">
    <property type="nucleotide sequence ID" value="NZ_JBHFNT010000117.1"/>
</dbReference>
<proteinExistence type="predicted"/>
<accession>A0ABV4WKQ4</accession>